<comment type="caution">
    <text evidence="1">The sequence shown here is derived from an EMBL/GenBank/DDBJ whole genome shotgun (WGS) entry which is preliminary data.</text>
</comment>
<name>A0A699I1Y3_TANCI</name>
<dbReference type="EMBL" id="BKCJ010241588">
    <property type="protein sequence ID" value="GEZ10774.1"/>
    <property type="molecule type" value="Genomic_DNA"/>
</dbReference>
<gene>
    <name evidence="1" type="ORF">Tci_482747</name>
</gene>
<accession>A0A699I1Y3</accession>
<reference evidence="1" key="1">
    <citation type="journal article" date="2019" name="Sci. Rep.">
        <title>Draft genome of Tanacetum cinerariifolium, the natural source of mosquito coil.</title>
        <authorList>
            <person name="Yamashiro T."/>
            <person name="Shiraishi A."/>
            <person name="Satake H."/>
            <person name="Nakayama K."/>
        </authorList>
    </citation>
    <scope>NUCLEOTIDE SEQUENCE</scope>
</reference>
<dbReference type="AlphaFoldDB" id="A0A699I1Y3"/>
<proteinExistence type="predicted"/>
<evidence type="ECO:0000313" key="1">
    <source>
        <dbReference type="EMBL" id="GEZ10774.1"/>
    </source>
</evidence>
<organism evidence="1">
    <name type="scientific">Tanacetum cinerariifolium</name>
    <name type="common">Dalmatian daisy</name>
    <name type="synonym">Chrysanthemum cinerariifolium</name>
    <dbReference type="NCBI Taxonomy" id="118510"/>
    <lineage>
        <taxon>Eukaryota</taxon>
        <taxon>Viridiplantae</taxon>
        <taxon>Streptophyta</taxon>
        <taxon>Embryophyta</taxon>
        <taxon>Tracheophyta</taxon>
        <taxon>Spermatophyta</taxon>
        <taxon>Magnoliopsida</taxon>
        <taxon>eudicotyledons</taxon>
        <taxon>Gunneridae</taxon>
        <taxon>Pentapetalae</taxon>
        <taxon>asterids</taxon>
        <taxon>campanulids</taxon>
        <taxon>Asterales</taxon>
        <taxon>Asteraceae</taxon>
        <taxon>Asteroideae</taxon>
        <taxon>Anthemideae</taxon>
        <taxon>Anthemidinae</taxon>
        <taxon>Tanacetum</taxon>
    </lineage>
</organism>
<protein>
    <submittedName>
        <fullName evidence="1">Uncharacterized protein</fullName>
    </submittedName>
</protein>
<sequence length="169" mass="19163">MINLLENIDKEDLETLWKLLKDKYSNTRLEEGYEIVIWGDLKVMFEPDIESEIYQREQDLCELGSTKRQHVAAAGAPKAAEDALAVDEGAQADSALVDVGSLHGLVERLMTNPGRVSTWTTSCMTQLMEASGKTFQAFDKTFWESSPAVFERHTRQRRQHFCSPQQPDP</sequence>